<keyword evidence="2" id="KW-1185">Reference proteome</keyword>
<dbReference type="EMBL" id="ML145146">
    <property type="protein sequence ID" value="TBU56784.1"/>
    <property type="molecule type" value="Genomic_DNA"/>
</dbReference>
<evidence type="ECO:0000313" key="1">
    <source>
        <dbReference type="EMBL" id="TBU56784.1"/>
    </source>
</evidence>
<organism evidence="1 2">
    <name type="scientific">Dichomitus squalens</name>
    <dbReference type="NCBI Taxonomy" id="114155"/>
    <lineage>
        <taxon>Eukaryota</taxon>
        <taxon>Fungi</taxon>
        <taxon>Dikarya</taxon>
        <taxon>Basidiomycota</taxon>
        <taxon>Agaricomycotina</taxon>
        <taxon>Agaricomycetes</taxon>
        <taxon>Polyporales</taxon>
        <taxon>Polyporaceae</taxon>
        <taxon>Dichomitus</taxon>
    </lineage>
</organism>
<gene>
    <name evidence="1" type="ORF">BD310DRAFT_822966</name>
</gene>
<dbReference type="Pfam" id="PF20151">
    <property type="entry name" value="DUF6533"/>
    <property type="match status" value="1"/>
</dbReference>
<evidence type="ECO:0000313" key="2">
    <source>
        <dbReference type="Proteomes" id="UP000292082"/>
    </source>
</evidence>
<name>A0A4Q9PR77_9APHY</name>
<dbReference type="STRING" id="114155.A0A4Q9PR77"/>
<dbReference type="Proteomes" id="UP000292082">
    <property type="component" value="Unassembled WGS sequence"/>
</dbReference>
<reference evidence="1 2" key="1">
    <citation type="submission" date="2019-01" db="EMBL/GenBank/DDBJ databases">
        <title>Draft genome sequences of three monokaryotic isolates of the white-rot basidiomycete fungus Dichomitus squalens.</title>
        <authorList>
            <consortium name="DOE Joint Genome Institute"/>
            <person name="Lopez S.C."/>
            <person name="Andreopoulos B."/>
            <person name="Pangilinan J."/>
            <person name="Lipzen A."/>
            <person name="Riley R."/>
            <person name="Ahrendt S."/>
            <person name="Ng V."/>
            <person name="Barry K."/>
            <person name="Daum C."/>
            <person name="Grigoriev I.V."/>
            <person name="Hilden K.S."/>
            <person name="Makela M.R."/>
            <person name="de Vries R.P."/>
        </authorList>
    </citation>
    <scope>NUCLEOTIDE SEQUENCE [LARGE SCALE GENOMIC DNA]</scope>
    <source>
        <strain evidence="1 2">CBS 464.89</strain>
    </source>
</reference>
<sequence length="320" mass="35546">MADSDIAATILEHDSFAASNYTGYATFALILYEYLITVGVEVELFWRKDITGASVLFFTNRYVVLLYNLSLLRDLWPFTLHVSCYCAQWANGTRAVEILCYAYTSSAFSALRVFALTDRNWILGLTVLLLSVGPVAINFADFHWSSIAIDPVWGCEQANAESPALSTKFTVISRSSLIVADLIVIVVTWLATYKTTKLARAAGHKSRMTLSVLLLRDGMVYFLVLLTMNVMHLAFSTSSVLINVGNGNVSDIIQVIEPMNAILVWRFMLDLQAARYQTMDLSTIVVTQQASTLYFDRVIGSIGEAVVPDALDTEEQKDEV</sequence>
<proteinExistence type="predicted"/>
<dbReference type="AlphaFoldDB" id="A0A4Q9PR77"/>
<dbReference type="InterPro" id="IPR045340">
    <property type="entry name" value="DUF6533"/>
</dbReference>
<accession>A0A4Q9PR77</accession>
<protein>
    <submittedName>
        <fullName evidence="1">Uncharacterized protein</fullName>
    </submittedName>
</protein>